<evidence type="ECO:0000256" key="6">
    <source>
        <dbReference type="SAM" id="Phobius"/>
    </source>
</evidence>
<comment type="subcellular location">
    <subcellularLocation>
        <location evidence="1">Cell membrane</location>
        <topology evidence="1">Multi-pass membrane protein</topology>
    </subcellularLocation>
</comment>
<sequence length="437" mass="47330">MLSTLINRVQSMSPDRRQFLYHAALAALFRVFAAGAAFLLSVVVARVLGAEQSGLFFLGLSLATLIGTLCLLGMDNAILRFIGQSHTSDNPVQTNQVFTNAYAAVVPVSVLSGVIVYLCSPWLADAVFNKPEATATLRYFAAAIPFVSLFFLNGYALQATRKVIASVCSMQLGVTIIALPALLYLPHYQAVPLASSASFVYVLASVLVVIAGLWLWFNVPEHRIDSTHLRMPALWGAAPNLWLISATGQAIPWASVVIVGFFVTSEEVAFFSAAQRTSMLISFMLMVVNFVAAPRFSALYKANEFNQLKRLAQLSTRLMIGFSLPVLFIVLIWPNAIMSLFGNAFSQSGQLLVILAIGQTINVMTGSVGFLLTMCGYEKDMRNVTVFTGVLTVTLTVIFTSIWGILGAAIAVSIGVSTQNLLALHKVKKRLGFWPIG</sequence>
<dbReference type="CDD" id="cd13128">
    <property type="entry name" value="MATE_Wzx_like"/>
    <property type="match status" value="1"/>
</dbReference>
<feature type="transmembrane region" description="Helical" evidence="6">
    <location>
        <begin position="20"/>
        <end position="48"/>
    </location>
</feature>
<feature type="transmembrane region" description="Helical" evidence="6">
    <location>
        <begin position="384"/>
        <end position="414"/>
    </location>
</feature>
<keyword evidence="4 6" id="KW-1133">Transmembrane helix</keyword>
<organism evidence="7 8">
    <name type="scientific">Enterovibrio norvegicus FF-454</name>
    <dbReference type="NCBI Taxonomy" id="1185651"/>
    <lineage>
        <taxon>Bacteria</taxon>
        <taxon>Pseudomonadati</taxon>
        <taxon>Pseudomonadota</taxon>
        <taxon>Gammaproteobacteria</taxon>
        <taxon>Vibrionales</taxon>
        <taxon>Vibrionaceae</taxon>
        <taxon>Enterovibrio</taxon>
    </lineage>
</organism>
<feature type="transmembrane region" description="Helical" evidence="6">
    <location>
        <begin position="163"/>
        <end position="185"/>
    </location>
</feature>
<evidence type="ECO:0000256" key="3">
    <source>
        <dbReference type="ARBA" id="ARBA00022692"/>
    </source>
</evidence>
<evidence type="ECO:0000256" key="2">
    <source>
        <dbReference type="ARBA" id="ARBA00022475"/>
    </source>
</evidence>
<feature type="transmembrane region" description="Helical" evidence="6">
    <location>
        <begin position="136"/>
        <end position="156"/>
    </location>
</feature>
<evidence type="ECO:0000256" key="4">
    <source>
        <dbReference type="ARBA" id="ARBA00022989"/>
    </source>
</evidence>
<proteinExistence type="predicted"/>
<dbReference type="InterPro" id="IPR002797">
    <property type="entry name" value="Polysacc_synth"/>
</dbReference>
<dbReference type="Proteomes" id="UP000095039">
    <property type="component" value="Unassembled WGS sequence"/>
</dbReference>
<gene>
    <name evidence="7" type="ORF">A1OK_05055</name>
</gene>
<accession>A0A1E5BXI2</accession>
<feature type="transmembrane region" description="Helical" evidence="6">
    <location>
        <begin position="353"/>
        <end position="372"/>
    </location>
</feature>
<feature type="transmembrane region" description="Helical" evidence="6">
    <location>
        <begin position="269"/>
        <end position="293"/>
    </location>
</feature>
<dbReference type="PANTHER" id="PTHR30250:SF11">
    <property type="entry name" value="O-ANTIGEN TRANSPORTER-RELATED"/>
    <property type="match status" value="1"/>
</dbReference>
<dbReference type="AlphaFoldDB" id="A0A1E5BXI2"/>
<dbReference type="RefSeq" id="WP_016960841.1">
    <property type="nucleotide sequence ID" value="NZ_AJWN02000104.1"/>
</dbReference>
<keyword evidence="2" id="KW-1003">Cell membrane</keyword>
<dbReference type="PANTHER" id="PTHR30250">
    <property type="entry name" value="PST FAMILY PREDICTED COLANIC ACID TRANSPORTER"/>
    <property type="match status" value="1"/>
</dbReference>
<feature type="transmembrane region" description="Helical" evidence="6">
    <location>
        <begin position="197"/>
        <end position="219"/>
    </location>
</feature>
<feature type="transmembrane region" description="Helical" evidence="6">
    <location>
        <begin position="240"/>
        <end position="263"/>
    </location>
</feature>
<protein>
    <submittedName>
        <fullName evidence="7">Capsular biosynthesis protein CpsJ</fullName>
    </submittedName>
</protein>
<feature type="transmembrane region" description="Helical" evidence="6">
    <location>
        <begin position="314"/>
        <end position="333"/>
    </location>
</feature>
<keyword evidence="3 6" id="KW-0812">Transmembrane</keyword>
<evidence type="ECO:0000256" key="5">
    <source>
        <dbReference type="ARBA" id="ARBA00023136"/>
    </source>
</evidence>
<evidence type="ECO:0000256" key="1">
    <source>
        <dbReference type="ARBA" id="ARBA00004651"/>
    </source>
</evidence>
<dbReference type="InterPro" id="IPR050833">
    <property type="entry name" value="Poly_Biosynth_Transport"/>
</dbReference>
<dbReference type="Pfam" id="PF01943">
    <property type="entry name" value="Polysacc_synt"/>
    <property type="match status" value="1"/>
</dbReference>
<comment type="caution">
    <text evidence="7">The sequence shown here is derived from an EMBL/GenBank/DDBJ whole genome shotgun (WGS) entry which is preliminary data.</text>
</comment>
<dbReference type="EMBL" id="AJWN02000104">
    <property type="protein sequence ID" value="OEE58004.1"/>
    <property type="molecule type" value="Genomic_DNA"/>
</dbReference>
<feature type="transmembrane region" description="Helical" evidence="6">
    <location>
        <begin position="100"/>
        <end position="124"/>
    </location>
</feature>
<keyword evidence="8" id="KW-1185">Reference proteome</keyword>
<evidence type="ECO:0000313" key="7">
    <source>
        <dbReference type="EMBL" id="OEE58004.1"/>
    </source>
</evidence>
<name>A0A1E5BXI2_9GAMM</name>
<feature type="transmembrane region" description="Helical" evidence="6">
    <location>
        <begin position="54"/>
        <end position="79"/>
    </location>
</feature>
<dbReference type="GO" id="GO:0005886">
    <property type="term" value="C:plasma membrane"/>
    <property type="evidence" value="ECO:0007669"/>
    <property type="project" value="UniProtKB-SubCell"/>
</dbReference>
<reference evidence="7 8" key="1">
    <citation type="journal article" date="2012" name="Science">
        <title>Ecological populations of bacteria act as socially cohesive units of antibiotic production and resistance.</title>
        <authorList>
            <person name="Cordero O.X."/>
            <person name="Wildschutte H."/>
            <person name="Kirkup B."/>
            <person name="Proehl S."/>
            <person name="Ngo L."/>
            <person name="Hussain F."/>
            <person name="Le Roux F."/>
            <person name="Mincer T."/>
            <person name="Polz M.F."/>
        </authorList>
    </citation>
    <scope>NUCLEOTIDE SEQUENCE [LARGE SCALE GENOMIC DNA]</scope>
    <source>
        <strain evidence="7 8">FF-454</strain>
    </source>
</reference>
<keyword evidence="5 6" id="KW-0472">Membrane</keyword>
<evidence type="ECO:0000313" key="8">
    <source>
        <dbReference type="Proteomes" id="UP000095039"/>
    </source>
</evidence>